<dbReference type="InterPro" id="IPR006179">
    <property type="entry name" value="5_nucleotidase/apyrase"/>
</dbReference>
<evidence type="ECO:0000313" key="4">
    <source>
        <dbReference type="Proteomes" id="UP000546642"/>
    </source>
</evidence>
<keyword evidence="4" id="KW-1185">Reference proteome</keyword>
<organism evidence="3 4">
    <name type="scientific">Nocardiopsis mwathae</name>
    <dbReference type="NCBI Taxonomy" id="1472723"/>
    <lineage>
        <taxon>Bacteria</taxon>
        <taxon>Bacillati</taxon>
        <taxon>Actinomycetota</taxon>
        <taxon>Actinomycetes</taxon>
        <taxon>Streptosporangiales</taxon>
        <taxon>Nocardiopsidaceae</taxon>
        <taxon>Nocardiopsis</taxon>
    </lineage>
</organism>
<dbReference type="EMBL" id="JACHDS010000001">
    <property type="protein sequence ID" value="MBB6173371.1"/>
    <property type="molecule type" value="Genomic_DNA"/>
</dbReference>
<feature type="domain" description="5'-Nucleotidase C-terminal" evidence="2">
    <location>
        <begin position="394"/>
        <end position="574"/>
    </location>
</feature>
<dbReference type="InterPro" id="IPR029052">
    <property type="entry name" value="Metallo-depent_PP-like"/>
</dbReference>
<dbReference type="GO" id="GO:0008768">
    <property type="term" value="F:UDP-sugar diphosphatase activity"/>
    <property type="evidence" value="ECO:0007669"/>
    <property type="project" value="TreeGrafter"/>
</dbReference>
<comment type="caution">
    <text evidence="3">The sequence shown here is derived from an EMBL/GenBank/DDBJ whole genome shotgun (WGS) entry which is preliminary data.</text>
</comment>
<dbReference type="RefSeq" id="WP_184076703.1">
    <property type="nucleotide sequence ID" value="NZ_JACHDS010000001.1"/>
</dbReference>
<dbReference type="AlphaFoldDB" id="A0A7W9YKU1"/>
<feature type="chain" id="PRO_5031596641" evidence="1">
    <location>
        <begin position="35"/>
        <end position="620"/>
    </location>
</feature>
<dbReference type="GO" id="GO:0030288">
    <property type="term" value="C:outer membrane-bounded periplasmic space"/>
    <property type="evidence" value="ECO:0007669"/>
    <property type="project" value="TreeGrafter"/>
</dbReference>
<dbReference type="GO" id="GO:0046872">
    <property type="term" value="F:metal ion binding"/>
    <property type="evidence" value="ECO:0007669"/>
    <property type="project" value="InterPro"/>
</dbReference>
<dbReference type="PRINTS" id="PR01607">
    <property type="entry name" value="APYRASEFAMLY"/>
</dbReference>
<dbReference type="PANTHER" id="PTHR11575:SF24">
    <property type="entry name" value="5'-NUCLEOTIDASE"/>
    <property type="match status" value="1"/>
</dbReference>
<dbReference type="Proteomes" id="UP000546642">
    <property type="component" value="Unassembled WGS sequence"/>
</dbReference>
<proteinExistence type="inferred from homology"/>
<dbReference type="EC" id="3.1.3.5" evidence="3"/>
<dbReference type="PROSITE" id="PS00786">
    <property type="entry name" value="5_NUCLEOTIDASE_2"/>
    <property type="match status" value="1"/>
</dbReference>
<keyword evidence="1 3" id="KW-0378">Hydrolase</keyword>
<sequence length="620" mass="64899">MSRRFRPPRSLLRASGAVVIASALVATSVVPASAEPKGGHGGGNSRTHYTLTILHANDTESKLLGAPADADYGGAARFTSLMHRLREEERSPRAAQAGESRRRGVVTLSSGDMFLSGPQFAAGQQDGAPFYDAVATGYAEYDAISMGNHEFDLGPDTYADFIAATPGDVPFLAANIDVSGEPRLAELEEKGRIAPSTVVKQRGERIGIVGAITPLLPAISSPRNAVVDPDVRAAVQGEVDALTAQGIDKIIVISHLQGIGEDKLLARELRDVDVMIAGGGHETQASPGTPLVPGDVVPNDPETGEPLEYPLWVADSTGAEVPIVTAGSDYKYVGRLVVNFDRQGNVTSVADRSAPVRVSGVGDDAVEPHPDVHEEVHQPVEAYVADLAETTAATAEVGLDGRRDPGVRTQETNLGSLMADALLATGRANAAEYGVPEPQIALQNGGGIRNNSVVGPGRVSELDTYTIAPFPNQVVVVPDVPRAQVKELLENAVSSMPAADGRFAQVAGFDFGYDASRTAQQVDDDGDVLRAGERVRDLELHDGTVIVADGEVVDGPAISVATIDFSARGGDQWPFRGADYTVVGANYQTALFTYLTDDLGGRVTAADYPEGGSGRITAAG</sequence>
<dbReference type="InterPro" id="IPR036907">
    <property type="entry name" value="5'-Nucleotdase_C_sf"/>
</dbReference>
<feature type="signal peptide" evidence="1">
    <location>
        <begin position="1"/>
        <end position="34"/>
    </location>
</feature>
<protein>
    <submittedName>
        <fullName evidence="3">5'-nucleotidase</fullName>
        <ecNumber evidence="3">3.1.3.5</ecNumber>
    </submittedName>
</protein>
<name>A0A7W9YKU1_9ACTN</name>
<dbReference type="GO" id="GO:0008253">
    <property type="term" value="F:5'-nucleotidase activity"/>
    <property type="evidence" value="ECO:0007669"/>
    <property type="project" value="UniProtKB-EC"/>
</dbReference>
<dbReference type="Pfam" id="PF02872">
    <property type="entry name" value="5_nucleotid_C"/>
    <property type="match status" value="1"/>
</dbReference>
<evidence type="ECO:0000256" key="1">
    <source>
        <dbReference type="RuleBase" id="RU362119"/>
    </source>
</evidence>
<dbReference type="GO" id="GO:0009166">
    <property type="term" value="P:nucleotide catabolic process"/>
    <property type="evidence" value="ECO:0007669"/>
    <property type="project" value="InterPro"/>
</dbReference>
<dbReference type="Gene3D" id="3.90.780.10">
    <property type="entry name" value="5'-Nucleotidase, C-terminal domain"/>
    <property type="match status" value="1"/>
</dbReference>
<reference evidence="3 4" key="1">
    <citation type="submission" date="2020-08" db="EMBL/GenBank/DDBJ databases">
        <title>Sequencing the genomes of 1000 actinobacteria strains.</title>
        <authorList>
            <person name="Klenk H.-P."/>
        </authorList>
    </citation>
    <scope>NUCLEOTIDE SEQUENCE [LARGE SCALE GENOMIC DNA]</scope>
    <source>
        <strain evidence="3 4">DSM 46659</strain>
    </source>
</reference>
<dbReference type="Gene3D" id="3.60.21.10">
    <property type="match status" value="1"/>
</dbReference>
<dbReference type="PANTHER" id="PTHR11575">
    <property type="entry name" value="5'-NUCLEOTIDASE-RELATED"/>
    <property type="match status" value="1"/>
</dbReference>
<dbReference type="SUPFAM" id="SSF56300">
    <property type="entry name" value="Metallo-dependent phosphatases"/>
    <property type="match status" value="1"/>
</dbReference>
<gene>
    <name evidence="3" type="ORF">HNR23_003431</name>
</gene>
<keyword evidence="1" id="KW-0547">Nucleotide-binding</keyword>
<evidence type="ECO:0000259" key="2">
    <source>
        <dbReference type="Pfam" id="PF02872"/>
    </source>
</evidence>
<comment type="similarity">
    <text evidence="1">Belongs to the 5'-nucleotidase family.</text>
</comment>
<keyword evidence="1" id="KW-0732">Signal</keyword>
<evidence type="ECO:0000313" key="3">
    <source>
        <dbReference type="EMBL" id="MBB6173371.1"/>
    </source>
</evidence>
<dbReference type="InterPro" id="IPR006146">
    <property type="entry name" value="5'-Nucleotdase_CS"/>
</dbReference>
<dbReference type="InterPro" id="IPR008334">
    <property type="entry name" value="5'-Nucleotdase_C"/>
</dbReference>
<accession>A0A7W9YKU1</accession>
<dbReference type="SUPFAM" id="SSF55816">
    <property type="entry name" value="5'-nucleotidase (syn. UDP-sugar hydrolase), C-terminal domain"/>
    <property type="match status" value="1"/>
</dbReference>
<dbReference type="GO" id="GO:0000166">
    <property type="term" value="F:nucleotide binding"/>
    <property type="evidence" value="ECO:0007669"/>
    <property type="project" value="UniProtKB-KW"/>
</dbReference>